<reference evidence="1" key="1">
    <citation type="journal article" date="2012" name="PLoS ONE">
        <title>Gene sets for utilization of primary and secondary nutrition supplies in the distal gut of endangered iberian lynx.</title>
        <authorList>
            <person name="Alcaide M."/>
            <person name="Messina E."/>
            <person name="Richter M."/>
            <person name="Bargiela R."/>
            <person name="Peplies J."/>
            <person name="Huws S.A."/>
            <person name="Newbold C.J."/>
            <person name="Golyshin P.N."/>
            <person name="Simon M.A."/>
            <person name="Lopez G."/>
            <person name="Yakimov M.M."/>
            <person name="Ferrer M."/>
        </authorList>
    </citation>
    <scope>NUCLEOTIDE SEQUENCE</scope>
</reference>
<protein>
    <submittedName>
        <fullName evidence="1">Uncharacterized protein</fullName>
    </submittedName>
</protein>
<organism evidence="1">
    <name type="scientific">gut metagenome</name>
    <dbReference type="NCBI Taxonomy" id="749906"/>
    <lineage>
        <taxon>unclassified sequences</taxon>
        <taxon>metagenomes</taxon>
        <taxon>organismal metagenomes</taxon>
    </lineage>
</organism>
<accession>J9GRR2</accession>
<proteinExistence type="predicted"/>
<dbReference type="AlphaFoldDB" id="J9GRR2"/>
<dbReference type="EMBL" id="AMCI01002388">
    <property type="protein sequence ID" value="EJX02855.1"/>
    <property type="molecule type" value="Genomic_DNA"/>
</dbReference>
<name>J9GRR2_9ZZZZ</name>
<sequence length="36" mass="4304">MRIRRNDSPSGFLYFTAEVLVFSLRRLTIRKNPDFS</sequence>
<gene>
    <name evidence="1" type="ORF">EVA_09039</name>
</gene>
<evidence type="ECO:0000313" key="1">
    <source>
        <dbReference type="EMBL" id="EJX02855.1"/>
    </source>
</evidence>
<comment type="caution">
    <text evidence="1">The sequence shown here is derived from an EMBL/GenBank/DDBJ whole genome shotgun (WGS) entry which is preliminary data.</text>
</comment>